<dbReference type="Proteomes" id="UP000215902">
    <property type="component" value="Unassembled WGS sequence"/>
</dbReference>
<dbReference type="AlphaFoldDB" id="A0A267H907"/>
<evidence type="ECO:0000313" key="2">
    <source>
        <dbReference type="EMBL" id="PAA94778.1"/>
    </source>
</evidence>
<feature type="compositionally biased region" description="Pro residues" evidence="1">
    <location>
        <begin position="313"/>
        <end position="327"/>
    </location>
</feature>
<feature type="region of interest" description="Disordered" evidence="1">
    <location>
        <begin position="276"/>
        <end position="331"/>
    </location>
</feature>
<accession>A0A267H907</accession>
<organism evidence="2 3">
    <name type="scientific">Macrostomum lignano</name>
    <dbReference type="NCBI Taxonomy" id="282301"/>
    <lineage>
        <taxon>Eukaryota</taxon>
        <taxon>Metazoa</taxon>
        <taxon>Spiralia</taxon>
        <taxon>Lophotrochozoa</taxon>
        <taxon>Platyhelminthes</taxon>
        <taxon>Rhabditophora</taxon>
        <taxon>Macrostomorpha</taxon>
        <taxon>Macrostomida</taxon>
        <taxon>Macrostomidae</taxon>
        <taxon>Macrostomum</taxon>
    </lineage>
</organism>
<evidence type="ECO:0000256" key="1">
    <source>
        <dbReference type="SAM" id="MobiDB-lite"/>
    </source>
</evidence>
<gene>
    <name evidence="2" type="ORF">BOX15_Mlig020717g1</name>
</gene>
<reference evidence="2 3" key="1">
    <citation type="submission" date="2017-06" db="EMBL/GenBank/DDBJ databases">
        <title>A platform for efficient transgenesis in Macrostomum lignano, a flatworm model organism for stem cell research.</title>
        <authorList>
            <person name="Berezikov E."/>
        </authorList>
    </citation>
    <scope>NUCLEOTIDE SEQUENCE [LARGE SCALE GENOMIC DNA]</scope>
    <source>
        <strain evidence="2">DV1</strain>
        <tissue evidence="2">Whole organism</tissue>
    </source>
</reference>
<protein>
    <submittedName>
        <fullName evidence="2">Uncharacterized protein</fullName>
    </submittedName>
</protein>
<dbReference type="EMBL" id="NIVC01000001">
    <property type="protein sequence ID" value="PAA94778.1"/>
    <property type="molecule type" value="Genomic_DNA"/>
</dbReference>
<proteinExistence type="predicted"/>
<feature type="region of interest" description="Disordered" evidence="1">
    <location>
        <begin position="519"/>
        <end position="553"/>
    </location>
</feature>
<feature type="compositionally biased region" description="Basic and acidic residues" evidence="1">
    <location>
        <begin position="40"/>
        <end position="65"/>
    </location>
</feature>
<keyword evidence="3" id="KW-1185">Reference proteome</keyword>
<feature type="compositionally biased region" description="Polar residues" evidence="1">
    <location>
        <begin position="279"/>
        <end position="295"/>
    </location>
</feature>
<comment type="caution">
    <text evidence="2">The sequence shown here is derived from an EMBL/GenBank/DDBJ whole genome shotgun (WGS) entry which is preliminary data.</text>
</comment>
<feature type="compositionally biased region" description="Acidic residues" evidence="1">
    <location>
        <begin position="93"/>
        <end position="133"/>
    </location>
</feature>
<sequence length="553" mass="61113">MATFQPQSRFPLPREAAAAASVAAHDTIGRLSRSLARMNAEAKAKRRQDGPKKSKKTPERLKSGDKTLPSSGNRGCHPGRPGCQPVIIHLPDELFDDPSSGDEDDDDEEDESSSSSSDGEEAENGEEDEDAAEERERRRLFRLLLPQPLKRNGRLTLKVDDPNLRNLLQSITDRFEPGQPDMLDRVIAMFNSGRCLGPEGEAQMRRLRVQQRRRLRRRLRRSVDPNWSPDRRLMSMAECFRSLGRILGGESVEGGEGGEGGEAGRAVVNGLPSLDSAEELTTSPPTSMQQLPQDTTDGDYPDEGLAIASPSPTMSPSPPESPSPPQQLQPAGELRLEITEESLARLSSLTPAAEGHFRRVLMSALRVPATRYCLSEAEPPPERRWLRHCARQSLSRLQWDRRLAEAVSEMLQRRLSAVLYDPEVCSRLTSLLASDLLELVTHELGAEFKVVGLLSIGSVTEIDRMAIVTRSAHSEGVDCCRAFHYQNESVFALFTCHLFQRFDRPLLFEAPLDIDDPAETAGLRPDRADAPLSDTCGQFGDTGRADETPALAQ</sequence>
<dbReference type="InterPro" id="IPR005334">
    <property type="entry name" value="Tctex-1-like"/>
</dbReference>
<name>A0A267H907_9PLAT</name>
<evidence type="ECO:0000313" key="3">
    <source>
        <dbReference type="Proteomes" id="UP000215902"/>
    </source>
</evidence>
<dbReference type="Pfam" id="PF03645">
    <property type="entry name" value="Tctex-1"/>
    <property type="match status" value="1"/>
</dbReference>
<feature type="region of interest" description="Disordered" evidence="1">
    <location>
        <begin position="33"/>
        <end position="135"/>
    </location>
</feature>